<dbReference type="FunCoup" id="B4MGR0">
    <property type="interactions" value="1124"/>
</dbReference>
<dbReference type="InParanoid" id="B4MGR0"/>
<evidence type="ECO:0000256" key="3">
    <source>
        <dbReference type="ARBA" id="ARBA00023274"/>
    </source>
</evidence>
<dbReference type="Proteomes" id="UP000008792">
    <property type="component" value="Unassembled WGS sequence"/>
</dbReference>
<name>B4MGR0_DROVI</name>
<dbReference type="GO" id="GO:0005762">
    <property type="term" value="C:mitochondrial large ribosomal subunit"/>
    <property type="evidence" value="ECO:0007669"/>
    <property type="project" value="TreeGrafter"/>
</dbReference>
<keyword evidence="7" id="KW-1185">Reference proteome</keyword>
<sequence>MNQADVSKLISQLRIAVRPNKRHLKNVYGPEGRLLKLRKTVTALVKHERIELFYNRADEARGYAELLISNAIRYGDRHKATMNLADYWLLDKQLVHKLFKVLVPRFENSNLSYTRMLKAPREYPGIYYKKSVLELRGNPFPVLTPDNNQTRNLLHNVLLDEARKEFRREKLANMANKLAAETATPPSSIQGATTENQPENIKVSYDIGGGSFNYGGNGSFSNGGGGNLRKGGGGGFSIGGGSGKRGDGDLNYEGGGWHNYGGNDSIGNGSAFTMEEGATYTKEETTAPAMEKAASYAKEEAVGLVLEVVAAKEETATLTMEKVD</sequence>
<comment type="similarity">
    <text evidence="1">Belongs to the bacterial ribosomal protein bL17 family.</text>
</comment>
<evidence type="ECO:0000256" key="2">
    <source>
        <dbReference type="ARBA" id="ARBA00022980"/>
    </source>
</evidence>
<dbReference type="SMR" id="B4MGR0"/>
<keyword evidence="2" id="KW-0689">Ribosomal protein</keyword>
<dbReference type="InterPro" id="IPR036373">
    <property type="entry name" value="Ribosomal_bL17_sf"/>
</dbReference>
<dbReference type="STRING" id="7244.B4MGR0"/>
<keyword evidence="3" id="KW-0687">Ribonucleoprotein</keyword>
<evidence type="ECO:0000256" key="1">
    <source>
        <dbReference type="ARBA" id="ARBA00008777"/>
    </source>
</evidence>
<dbReference type="FunFam" id="3.90.1030.10:FF:000009">
    <property type="entry name" value="39S ribosomal protein L17, mitochondrial"/>
    <property type="match status" value="1"/>
</dbReference>
<protein>
    <recommendedName>
        <fullName evidence="4">Large ribosomal subunit protein bL17m</fullName>
    </recommendedName>
    <alternativeName>
        <fullName evidence="5">39S ribosomal protein L17, mitochondrial</fullName>
    </alternativeName>
</protein>
<dbReference type="AlphaFoldDB" id="B4MGR0"/>
<dbReference type="PhylomeDB" id="B4MGR0"/>
<evidence type="ECO:0000313" key="7">
    <source>
        <dbReference type="Proteomes" id="UP000008792"/>
    </source>
</evidence>
<dbReference type="InterPro" id="IPR000456">
    <property type="entry name" value="Ribosomal_bL17"/>
</dbReference>
<proteinExistence type="inferred from homology"/>
<dbReference type="Pfam" id="PF01196">
    <property type="entry name" value="Ribosomal_L17"/>
    <property type="match status" value="1"/>
</dbReference>
<organism evidence="6 7">
    <name type="scientific">Drosophila virilis</name>
    <name type="common">Fruit fly</name>
    <dbReference type="NCBI Taxonomy" id="7244"/>
    <lineage>
        <taxon>Eukaryota</taxon>
        <taxon>Metazoa</taxon>
        <taxon>Ecdysozoa</taxon>
        <taxon>Arthropoda</taxon>
        <taxon>Hexapoda</taxon>
        <taxon>Insecta</taxon>
        <taxon>Pterygota</taxon>
        <taxon>Neoptera</taxon>
        <taxon>Endopterygota</taxon>
        <taxon>Diptera</taxon>
        <taxon>Brachycera</taxon>
        <taxon>Muscomorpha</taxon>
        <taxon>Ephydroidea</taxon>
        <taxon>Drosophilidae</taxon>
        <taxon>Drosophila</taxon>
    </lineage>
</organism>
<dbReference type="SUPFAM" id="SSF64263">
    <property type="entry name" value="Prokaryotic ribosomal protein L17"/>
    <property type="match status" value="1"/>
</dbReference>
<dbReference type="Gene3D" id="3.90.1030.10">
    <property type="entry name" value="Ribosomal protein L17"/>
    <property type="match status" value="1"/>
</dbReference>
<accession>B4MGR0</accession>
<dbReference type="OrthoDB" id="275000at2759"/>
<dbReference type="HOGENOM" id="CLU_858603_0_0_1"/>
<reference evidence="6 7" key="1">
    <citation type="journal article" date="2007" name="Nature">
        <title>Evolution of genes and genomes on the Drosophila phylogeny.</title>
        <authorList>
            <consortium name="Drosophila 12 Genomes Consortium"/>
            <person name="Clark A.G."/>
            <person name="Eisen M.B."/>
            <person name="Smith D.R."/>
            <person name="Bergman C.M."/>
            <person name="Oliver B."/>
            <person name="Markow T.A."/>
            <person name="Kaufman T.C."/>
            <person name="Kellis M."/>
            <person name="Gelbart W."/>
            <person name="Iyer V.N."/>
            <person name="Pollard D.A."/>
            <person name="Sackton T.B."/>
            <person name="Larracuente A.M."/>
            <person name="Singh N.D."/>
            <person name="Abad J.P."/>
            <person name="Abt D.N."/>
            <person name="Adryan B."/>
            <person name="Aguade M."/>
            <person name="Akashi H."/>
            <person name="Anderson W.W."/>
            <person name="Aquadro C.F."/>
            <person name="Ardell D.H."/>
            <person name="Arguello R."/>
            <person name="Artieri C.G."/>
            <person name="Barbash D.A."/>
            <person name="Barker D."/>
            <person name="Barsanti P."/>
            <person name="Batterham P."/>
            <person name="Batzoglou S."/>
            <person name="Begun D."/>
            <person name="Bhutkar A."/>
            <person name="Blanco E."/>
            <person name="Bosak S.A."/>
            <person name="Bradley R.K."/>
            <person name="Brand A.D."/>
            <person name="Brent M.R."/>
            <person name="Brooks A.N."/>
            <person name="Brown R.H."/>
            <person name="Butlin R.K."/>
            <person name="Caggese C."/>
            <person name="Calvi B.R."/>
            <person name="Bernardo de Carvalho A."/>
            <person name="Caspi A."/>
            <person name="Castrezana S."/>
            <person name="Celniker S.E."/>
            <person name="Chang J.L."/>
            <person name="Chapple C."/>
            <person name="Chatterji S."/>
            <person name="Chinwalla A."/>
            <person name="Civetta A."/>
            <person name="Clifton S.W."/>
            <person name="Comeron J.M."/>
            <person name="Costello J.C."/>
            <person name="Coyne J.A."/>
            <person name="Daub J."/>
            <person name="David R.G."/>
            <person name="Delcher A.L."/>
            <person name="Delehaunty K."/>
            <person name="Do C.B."/>
            <person name="Ebling H."/>
            <person name="Edwards K."/>
            <person name="Eickbush T."/>
            <person name="Evans J.D."/>
            <person name="Filipski A."/>
            <person name="Findeiss S."/>
            <person name="Freyhult E."/>
            <person name="Fulton L."/>
            <person name="Fulton R."/>
            <person name="Garcia A.C."/>
            <person name="Gardiner A."/>
            <person name="Garfield D.A."/>
            <person name="Garvin B.E."/>
            <person name="Gibson G."/>
            <person name="Gilbert D."/>
            <person name="Gnerre S."/>
            <person name="Godfrey J."/>
            <person name="Good R."/>
            <person name="Gotea V."/>
            <person name="Gravely B."/>
            <person name="Greenberg A.J."/>
            <person name="Griffiths-Jones S."/>
            <person name="Gross S."/>
            <person name="Guigo R."/>
            <person name="Gustafson E.A."/>
            <person name="Haerty W."/>
            <person name="Hahn M.W."/>
            <person name="Halligan D.L."/>
            <person name="Halpern A.L."/>
            <person name="Halter G.M."/>
            <person name="Han M.V."/>
            <person name="Heger A."/>
            <person name="Hillier L."/>
            <person name="Hinrichs A.S."/>
            <person name="Holmes I."/>
            <person name="Hoskins R.A."/>
            <person name="Hubisz M.J."/>
            <person name="Hultmark D."/>
            <person name="Huntley M.A."/>
            <person name="Jaffe D.B."/>
            <person name="Jagadeeshan S."/>
            <person name="Jeck W.R."/>
            <person name="Johnson J."/>
            <person name="Jones C.D."/>
            <person name="Jordan W.C."/>
            <person name="Karpen G.H."/>
            <person name="Kataoka E."/>
            <person name="Keightley P.D."/>
            <person name="Kheradpour P."/>
            <person name="Kirkness E.F."/>
            <person name="Koerich L.B."/>
            <person name="Kristiansen K."/>
            <person name="Kudrna D."/>
            <person name="Kulathinal R.J."/>
            <person name="Kumar S."/>
            <person name="Kwok R."/>
            <person name="Lander E."/>
            <person name="Langley C.H."/>
            <person name="Lapoint R."/>
            <person name="Lazzaro B.P."/>
            <person name="Lee S.J."/>
            <person name="Levesque L."/>
            <person name="Li R."/>
            <person name="Lin C.F."/>
            <person name="Lin M.F."/>
            <person name="Lindblad-Toh K."/>
            <person name="Llopart A."/>
            <person name="Long M."/>
            <person name="Low L."/>
            <person name="Lozovsky E."/>
            <person name="Lu J."/>
            <person name="Luo M."/>
            <person name="Machado C.A."/>
            <person name="Makalowski W."/>
            <person name="Marzo M."/>
            <person name="Matsuda M."/>
            <person name="Matzkin L."/>
            <person name="McAllister B."/>
            <person name="McBride C.S."/>
            <person name="McKernan B."/>
            <person name="McKernan K."/>
            <person name="Mendez-Lago M."/>
            <person name="Minx P."/>
            <person name="Mollenhauer M.U."/>
            <person name="Montooth K."/>
            <person name="Mount S.M."/>
            <person name="Mu X."/>
            <person name="Myers E."/>
            <person name="Negre B."/>
            <person name="Newfeld S."/>
            <person name="Nielsen R."/>
            <person name="Noor M.A."/>
            <person name="O'Grady P."/>
            <person name="Pachter L."/>
            <person name="Papaceit M."/>
            <person name="Parisi M.J."/>
            <person name="Parisi M."/>
            <person name="Parts L."/>
            <person name="Pedersen J.S."/>
            <person name="Pesole G."/>
            <person name="Phillippy A.M."/>
            <person name="Ponting C.P."/>
            <person name="Pop M."/>
            <person name="Porcelli D."/>
            <person name="Powell J.R."/>
            <person name="Prohaska S."/>
            <person name="Pruitt K."/>
            <person name="Puig M."/>
            <person name="Quesneville H."/>
            <person name="Ram K.R."/>
            <person name="Rand D."/>
            <person name="Rasmussen M.D."/>
            <person name="Reed L.K."/>
            <person name="Reenan R."/>
            <person name="Reily A."/>
            <person name="Remington K.A."/>
            <person name="Rieger T.T."/>
            <person name="Ritchie M.G."/>
            <person name="Robin C."/>
            <person name="Rogers Y.H."/>
            <person name="Rohde C."/>
            <person name="Rozas J."/>
            <person name="Rubenfield M.J."/>
            <person name="Ruiz A."/>
            <person name="Russo S."/>
            <person name="Salzberg S.L."/>
            <person name="Sanchez-Gracia A."/>
            <person name="Saranga D.J."/>
            <person name="Sato H."/>
            <person name="Schaeffer S.W."/>
            <person name="Schatz M.C."/>
            <person name="Schlenke T."/>
            <person name="Schwartz R."/>
            <person name="Segarra C."/>
            <person name="Singh R.S."/>
            <person name="Sirot L."/>
            <person name="Sirota M."/>
            <person name="Sisneros N.B."/>
            <person name="Smith C.D."/>
            <person name="Smith T.F."/>
            <person name="Spieth J."/>
            <person name="Stage D.E."/>
            <person name="Stark A."/>
            <person name="Stephan W."/>
            <person name="Strausberg R.L."/>
            <person name="Strempel S."/>
            <person name="Sturgill D."/>
            <person name="Sutton G."/>
            <person name="Sutton G.G."/>
            <person name="Tao W."/>
            <person name="Teichmann S."/>
            <person name="Tobari Y.N."/>
            <person name="Tomimura Y."/>
            <person name="Tsolas J.M."/>
            <person name="Valente V.L."/>
            <person name="Venter E."/>
            <person name="Venter J.C."/>
            <person name="Vicario S."/>
            <person name="Vieira F.G."/>
            <person name="Vilella A.J."/>
            <person name="Villasante A."/>
            <person name="Walenz B."/>
            <person name="Wang J."/>
            <person name="Wasserman M."/>
            <person name="Watts T."/>
            <person name="Wilson D."/>
            <person name="Wilson R.K."/>
            <person name="Wing R.A."/>
            <person name="Wolfner M.F."/>
            <person name="Wong A."/>
            <person name="Wong G.K."/>
            <person name="Wu C.I."/>
            <person name="Wu G."/>
            <person name="Yamamoto D."/>
            <person name="Yang H.P."/>
            <person name="Yang S.P."/>
            <person name="Yorke J.A."/>
            <person name="Yoshida K."/>
            <person name="Zdobnov E."/>
            <person name="Zhang P."/>
            <person name="Zhang Y."/>
            <person name="Zimin A.V."/>
            <person name="Baldwin J."/>
            <person name="Abdouelleil A."/>
            <person name="Abdulkadir J."/>
            <person name="Abebe A."/>
            <person name="Abera B."/>
            <person name="Abreu J."/>
            <person name="Acer S.C."/>
            <person name="Aftuck L."/>
            <person name="Alexander A."/>
            <person name="An P."/>
            <person name="Anderson E."/>
            <person name="Anderson S."/>
            <person name="Arachi H."/>
            <person name="Azer M."/>
            <person name="Bachantsang P."/>
            <person name="Barry A."/>
            <person name="Bayul T."/>
            <person name="Berlin A."/>
            <person name="Bessette D."/>
            <person name="Bloom T."/>
            <person name="Blye J."/>
            <person name="Boguslavskiy L."/>
            <person name="Bonnet C."/>
            <person name="Boukhgalter B."/>
            <person name="Bourzgui I."/>
            <person name="Brown A."/>
            <person name="Cahill P."/>
            <person name="Channer S."/>
            <person name="Cheshatsang Y."/>
            <person name="Chuda L."/>
            <person name="Citroen M."/>
            <person name="Collymore A."/>
            <person name="Cooke P."/>
            <person name="Costello M."/>
            <person name="D'Aco K."/>
            <person name="Daza R."/>
            <person name="De Haan G."/>
            <person name="DeGray S."/>
            <person name="DeMaso C."/>
            <person name="Dhargay N."/>
            <person name="Dooley K."/>
            <person name="Dooley E."/>
            <person name="Doricent M."/>
            <person name="Dorje P."/>
            <person name="Dorjee K."/>
            <person name="Dupes A."/>
            <person name="Elong R."/>
            <person name="Falk J."/>
            <person name="Farina A."/>
            <person name="Faro S."/>
            <person name="Ferguson D."/>
            <person name="Fisher S."/>
            <person name="Foley C.D."/>
            <person name="Franke A."/>
            <person name="Friedrich D."/>
            <person name="Gadbois L."/>
            <person name="Gearin G."/>
            <person name="Gearin C.R."/>
            <person name="Giannoukos G."/>
            <person name="Goode T."/>
            <person name="Graham J."/>
            <person name="Grandbois E."/>
            <person name="Grewal S."/>
            <person name="Gyaltsen K."/>
            <person name="Hafez N."/>
            <person name="Hagos B."/>
            <person name="Hall J."/>
            <person name="Henson C."/>
            <person name="Hollinger A."/>
            <person name="Honan T."/>
            <person name="Huard M.D."/>
            <person name="Hughes L."/>
            <person name="Hurhula B."/>
            <person name="Husby M.E."/>
            <person name="Kamat A."/>
            <person name="Kanga B."/>
            <person name="Kashin S."/>
            <person name="Khazanovich D."/>
            <person name="Kisner P."/>
            <person name="Lance K."/>
            <person name="Lara M."/>
            <person name="Lee W."/>
            <person name="Lennon N."/>
            <person name="Letendre F."/>
            <person name="LeVine R."/>
            <person name="Lipovsky A."/>
            <person name="Liu X."/>
            <person name="Liu J."/>
            <person name="Liu S."/>
            <person name="Lokyitsang T."/>
            <person name="Lokyitsang Y."/>
            <person name="Lubonja R."/>
            <person name="Lui A."/>
            <person name="MacDonald P."/>
            <person name="Magnisalis V."/>
            <person name="Maru K."/>
            <person name="Matthews C."/>
            <person name="McCusker W."/>
            <person name="McDonough S."/>
            <person name="Mehta T."/>
            <person name="Meldrim J."/>
            <person name="Meneus L."/>
            <person name="Mihai O."/>
            <person name="Mihalev A."/>
            <person name="Mihova T."/>
            <person name="Mittelman R."/>
            <person name="Mlenga V."/>
            <person name="Montmayeur A."/>
            <person name="Mulrain L."/>
            <person name="Navidi A."/>
            <person name="Naylor J."/>
            <person name="Negash T."/>
            <person name="Nguyen T."/>
            <person name="Nguyen N."/>
            <person name="Nicol R."/>
            <person name="Norbu C."/>
            <person name="Norbu N."/>
            <person name="Novod N."/>
            <person name="O'Neill B."/>
            <person name="Osman S."/>
            <person name="Markiewicz E."/>
            <person name="Oyono O.L."/>
            <person name="Patti C."/>
            <person name="Phunkhang P."/>
            <person name="Pierre F."/>
            <person name="Priest M."/>
            <person name="Raghuraman S."/>
            <person name="Rege F."/>
            <person name="Reyes R."/>
            <person name="Rise C."/>
            <person name="Rogov P."/>
            <person name="Ross K."/>
            <person name="Ryan E."/>
            <person name="Settipalli S."/>
            <person name="Shea T."/>
            <person name="Sherpa N."/>
            <person name="Shi L."/>
            <person name="Shih D."/>
            <person name="Sparrow T."/>
            <person name="Spaulding J."/>
            <person name="Stalker J."/>
            <person name="Stange-Thomann N."/>
            <person name="Stavropoulos S."/>
            <person name="Stone C."/>
            <person name="Strader C."/>
            <person name="Tesfaye S."/>
            <person name="Thomson T."/>
            <person name="Thoulutsang Y."/>
            <person name="Thoulutsang D."/>
            <person name="Topham K."/>
            <person name="Topping I."/>
            <person name="Tsamla T."/>
            <person name="Vassiliev H."/>
            <person name="Vo A."/>
            <person name="Wangchuk T."/>
            <person name="Wangdi T."/>
            <person name="Weiand M."/>
            <person name="Wilkinson J."/>
            <person name="Wilson A."/>
            <person name="Yadav S."/>
            <person name="Young G."/>
            <person name="Yu Q."/>
            <person name="Zembek L."/>
            <person name="Zhong D."/>
            <person name="Zimmer A."/>
            <person name="Zwirko Z."/>
            <person name="Jaffe D.B."/>
            <person name="Alvarez P."/>
            <person name="Brockman W."/>
            <person name="Butler J."/>
            <person name="Chin C."/>
            <person name="Gnerre S."/>
            <person name="Grabherr M."/>
            <person name="Kleber M."/>
            <person name="Mauceli E."/>
            <person name="MacCallum I."/>
        </authorList>
    </citation>
    <scope>NUCLEOTIDE SEQUENCE [LARGE SCALE GENOMIC DNA]</scope>
    <source>
        <strain evidence="7">Tucson 15010-1051.87</strain>
    </source>
</reference>
<dbReference type="EMBL" id="CH940682">
    <property type="protein sequence ID" value="EDW57126.1"/>
    <property type="molecule type" value="Genomic_DNA"/>
</dbReference>
<evidence type="ECO:0000256" key="4">
    <source>
        <dbReference type="ARBA" id="ARBA00035290"/>
    </source>
</evidence>
<dbReference type="GO" id="GO:0006412">
    <property type="term" value="P:translation"/>
    <property type="evidence" value="ECO:0007669"/>
    <property type="project" value="InterPro"/>
</dbReference>
<dbReference type="eggNOG" id="KOG3280">
    <property type="taxonomic scope" value="Eukaryota"/>
</dbReference>
<evidence type="ECO:0000256" key="5">
    <source>
        <dbReference type="ARBA" id="ARBA00035413"/>
    </source>
</evidence>
<gene>
    <name evidence="6" type="primary">Dvir\GJ16093</name>
    <name evidence="6" type="ORF">Dvir_GJ16093</name>
</gene>
<dbReference type="GO" id="GO:0003735">
    <property type="term" value="F:structural constituent of ribosome"/>
    <property type="evidence" value="ECO:0007669"/>
    <property type="project" value="InterPro"/>
</dbReference>
<evidence type="ECO:0000313" key="6">
    <source>
        <dbReference type="EMBL" id="EDW57126.1"/>
    </source>
</evidence>
<dbReference type="PANTHER" id="PTHR14413:SF16">
    <property type="entry name" value="LARGE RIBOSOMAL SUBUNIT PROTEIN BL17M"/>
    <property type="match status" value="1"/>
</dbReference>
<dbReference type="PANTHER" id="PTHR14413">
    <property type="entry name" value="RIBOSOMAL PROTEIN L17"/>
    <property type="match status" value="1"/>
</dbReference>